<dbReference type="GO" id="GO:1902600">
    <property type="term" value="P:proton transmembrane transport"/>
    <property type="evidence" value="ECO:0007669"/>
    <property type="project" value="InterPro"/>
</dbReference>
<evidence type="ECO:0000313" key="11">
    <source>
        <dbReference type="EMBL" id="EHO16033.1"/>
    </source>
</evidence>
<comment type="caution">
    <text evidence="11">The sequence shown here is derived from an EMBL/GenBank/DDBJ whole genome shotgun (WGS) entry which is preliminary data.</text>
</comment>
<dbReference type="PANTHER" id="PTHR32507:SF7">
    <property type="entry name" value="K(+)_H(+) ANTIPORTER NHAP2"/>
    <property type="match status" value="1"/>
</dbReference>
<dbReference type="GO" id="GO:0005886">
    <property type="term" value="C:plasma membrane"/>
    <property type="evidence" value="ECO:0007669"/>
    <property type="project" value="UniProtKB-SubCell"/>
</dbReference>
<keyword evidence="12" id="KW-1185">Reference proteome</keyword>
<keyword evidence="4" id="KW-1003">Cell membrane</keyword>
<dbReference type="RefSeq" id="WP_009533411.1">
    <property type="nucleotide sequence ID" value="NZ_JH590863.1"/>
</dbReference>
<dbReference type="PROSITE" id="PS51202">
    <property type="entry name" value="RCK_C"/>
    <property type="match status" value="1"/>
</dbReference>
<dbReference type="GO" id="GO:0006813">
    <property type="term" value="P:potassium ion transport"/>
    <property type="evidence" value="ECO:0007669"/>
    <property type="project" value="InterPro"/>
</dbReference>
<gene>
    <name evidence="11" type="ORF">HMPREF9623_01579</name>
</gene>
<name>A0AA36Y416_9FIRM</name>
<evidence type="ECO:0000259" key="10">
    <source>
        <dbReference type="PROSITE" id="PS51202"/>
    </source>
</evidence>
<evidence type="ECO:0000256" key="1">
    <source>
        <dbReference type="ARBA" id="ARBA00004651"/>
    </source>
</evidence>
<evidence type="ECO:0000256" key="6">
    <source>
        <dbReference type="ARBA" id="ARBA00022989"/>
    </source>
</evidence>
<keyword evidence="5 9" id="KW-0812">Transmembrane</keyword>
<comment type="subcellular location">
    <subcellularLocation>
        <location evidence="1">Cell membrane</location>
        <topology evidence="1">Multi-pass membrane protein</topology>
    </subcellularLocation>
</comment>
<dbReference type="Pfam" id="PF02080">
    <property type="entry name" value="TrkA_C"/>
    <property type="match status" value="2"/>
</dbReference>
<organism evidence="11 12">
    <name type="scientific">Stomatobaculum longum</name>
    <dbReference type="NCBI Taxonomy" id="796942"/>
    <lineage>
        <taxon>Bacteria</taxon>
        <taxon>Bacillati</taxon>
        <taxon>Bacillota</taxon>
        <taxon>Clostridia</taxon>
        <taxon>Lachnospirales</taxon>
        <taxon>Lachnospiraceae</taxon>
        <taxon>Stomatobaculum</taxon>
    </lineage>
</organism>
<reference evidence="11 12" key="1">
    <citation type="submission" date="2011-10" db="EMBL/GenBank/DDBJ databases">
        <title>The Genome Sequence of Lachnospiraceae bacterium ACC2.</title>
        <authorList>
            <consortium name="The Broad Institute Genome Sequencing Platform"/>
            <person name="Earl A."/>
            <person name="Ward D."/>
            <person name="Feldgarden M."/>
            <person name="Gevers D."/>
            <person name="Sizova M."/>
            <person name="Hazen A."/>
            <person name="Epstein S."/>
            <person name="Young S.K."/>
            <person name="Zeng Q."/>
            <person name="Gargeya S."/>
            <person name="Fitzgerald M."/>
            <person name="Haas B."/>
            <person name="Abouelleil A."/>
            <person name="Alvarado L."/>
            <person name="Arachchi H.M."/>
            <person name="Berlin A."/>
            <person name="Brown A."/>
            <person name="Chapman S.B."/>
            <person name="Chen Z."/>
            <person name="Dunbar C."/>
            <person name="Freedman E."/>
            <person name="Gearin G."/>
            <person name="Goldberg J."/>
            <person name="Griggs A."/>
            <person name="Gujja S."/>
            <person name="Heiman D."/>
            <person name="Howarth C."/>
            <person name="Larson L."/>
            <person name="Lui A."/>
            <person name="MacDonald P.J.P."/>
            <person name="Montmayeur A."/>
            <person name="Murphy C."/>
            <person name="Neiman D."/>
            <person name="Pearson M."/>
            <person name="Priest M."/>
            <person name="Roberts A."/>
            <person name="Saif S."/>
            <person name="Shea T."/>
            <person name="Shenoy N."/>
            <person name="Sisk P."/>
            <person name="Stolte C."/>
            <person name="Sykes S."/>
            <person name="Wortman J."/>
            <person name="Nusbaum C."/>
            <person name="Birren B."/>
        </authorList>
    </citation>
    <scope>NUCLEOTIDE SEQUENCE [LARGE SCALE GENOMIC DNA]</scope>
    <source>
        <strain evidence="11 12">ACC2</strain>
    </source>
</reference>
<feature type="transmembrane region" description="Helical" evidence="9">
    <location>
        <begin position="27"/>
        <end position="46"/>
    </location>
</feature>
<dbReference type="GO" id="GO:0008324">
    <property type="term" value="F:monoatomic cation transmembrane transporter activity"/>
    <property type="evidence" value="ECO:0007669"/>
    <property type="project" value="InterPro"/>
</dbReference>
<dbReference type="NCBIfam" id="NF003716">
    <property type="entry name" value="PRK05326.1-3"/>
    <property type="match status" value="1"/>
</dbReference>
<feature type="transmembrane region" description="Helical" evidence="9">
    <location>
        <begin position="358"/>
        <end position="381"/>
    </location>
</feature>
<dbReference type="InterPro" id="IPR006153">
    <property type="entry name" value="Cation/H_exchanger_TM"/>
</dbReference>
<dbReference type="GO" id="GO:0015297">
    <property type="term" value="F:antiporter activity"/>
    <property type="evidence" value="ECO:0007669"/>
    <property type="project" value="UniProtKB-KW"/>
</dbReference>
<evidence type="ECO:0000256" key="5">
    <source>
        <dbReference type="ARBA" id="ARBA00022692"/>
    </source>
</evidence>
<evidence type="ECO:0000256" key="4">
    <source>
        <dbReference type="ARBA" id="ARBA00022475"/>
    </source>
</evidence>
<keyword evidence="6 9" id="KW-1133">Transmembrane helix</keyword>
<evidence type="ECO:0000256" key="9">
    <source>
        <dbReference type="SAM" id="Phobius"/>
    </source>
</evidence>
<evidence type="ECO:0000256" key="3">
    <source>
        <dbReference type="ARBA" id="ARBA00022449"/>
    </source>
</evidence>
<feature type="transmembrane region" description="Helical" evidence="9">
    <location>
        <begin position="88"/>
        <end position="109"/>
    </location>
</feature>
<feature type="transmembrane region" description="Helical" evidence="9">
    <location>
        <begin position="53"/>
        <end position="73"/>
    </location>
</feature>
<protein>
    <recommendedName>
        <fullName evidence="10">RCK C-terminal domain-containing protein</fullName>
    </recommendedName>
</protein>
<dbReference type="EMBL" id="AGEL01000013">
    <property type="protein sequence ID" value="EHO16033.1"/>
    <property type="molecule type" value="Genomic_DNA"/>
</dbReference>
<dbReference type="Pfam" id="PF00999">
    <property type="entry name" value="Na_H_Exchanger"/>
    <property type="match status" value="1"/>
</dbReference>
<dbReference type="InterPro" id="IPR006037">
    <property type="entry name" value="RCK_C"/>
</dbReference>
<feature type="transmembrane region" description="Helical" evidence="9">
    <location>
        <begin position="263"/>
        <end position="284"/>
    </location>
</feature>
<evidence type="ECO:0000256" key="2">
    <source>
        <dbReference type="ARBA" id="ARBA00022448"/>
    </source>
</evidence>
<keyword evidence="2" id="KW-0813">Transport</keyword>
<dbReference type="Gene3D" id="1.20.1530.20">
    <property type="match status" value="1"/>
</dbReference>
<dbReference type="AlphaFoldDB" id="A0AA36Y416"/>
<accession>A0AA36Y416</accession>
<feature type="transmembrane region" description="Helical" evidence="9">
    <location>
        <begin position="186"/>
        <end position="208"/>
    </location>
</feature>
<feature type="domain" description="RCK C-terminal" evidence="10">
    <location>
        <begin position="395"/>
        <end position="477"/>
    </location>
</feature>
<keyword evidence="3" id="KW-0050">Antiport</keyword>
<proteinExistence type="predicted"/>
<dbReference type="PANTHER" id="PTHR32507">
    <property type="entry name" value="NA(+)/H(+) ANTIPORTER 1"/>
    <property type="match status" value="1"/>
</dbReference>
<dbReference type="SUPFAM" id="SSF116726">
    <property type="entry name" value="TrkA C-terminal domain-like"/>
    <property type="match status" value="2"/>
</dbReference>
<evidence type="ECO:0000256" key="7">
    <source>
        <dbReference type="ARBA" id="ARBA00023065"/>
    </source>
</evidence>
<dbReference type="InterPro" id="IPR036721">
    <property type="entry name" value="RCK_C_sf"/>
</dbReference>
<dbReference type="Proteomes" id="UP000018466">
    <property type="component" value="Unassembled WGS sequence"/>
</dbReference>
<dbReference type="GeneID" id="86941307"/>
<evidence type="ECO:0000313" key="12">
    <source>
        <dbReference type="Proteomes" id="UP000018466"/>
    </source>
</evidence>
<feature type="transmembrane region" description="Helical" evidence="9">
    <location>
        <begin position="220"/>
        <end position="243"/>
    </location>
</feature>
<dbReference type="NCBIfam" id="NF003715">
    <property type="entry name" value="PRK05326.1-2"/>
    <property type="match status" value="1"/>
</dbReference>
<feature type="transmembrane region" description="Helical" evidence="9">
    <location>
        <begin position="330"/>
        <end position="352"/>
    </location>
</feature>
<keyword evidence="8 9" id="KW-0472">Membrane</keyword>
<evidence type="ECO:0000256" key="8">
    <source>
        <dbReference type="ARBA" id="ARBA00023136"/>
    </source>
</evidence>
<feature type="transmembrane region" description="Helical" evidence="9">
    <location>
        <begin position="116"/>
        <end position="136"/>
    </location>
</feature>
<keyword evidence="7" id="KW-0406">Ion transport</keyword>
<feature type="transmembrane region" description="Helical" evidence="9">
    <location>
        <begin position="290"/>
        <end position="309"/>
    </location>
</feature>
<sequence length="545" mass="59928">MNFNLLLITLIIFSCIFFNKISFRFGIPTLFVFILLGMAFGSDGFARISFDNFALSETVCSVALIFIMFYGGFGTNWKMARPVARQSILLSTAGVFLTALFLGLFLFLLIRRELWLCFLTGSTLASTDAASVFSVLRSRKLDLKENTASILELESGSNDPMAYMLTLVCLSFLTGKADVGSILRLLTAQLVFGIAIGVLCGLLSYRILKSVSFEVDGFDVIFIAGIALFSYALSAALGGNGYLSTYLTGIILGNVKMSGKKNIVHFFDGLTGLMQIAVFFLLGLLATPSLLPGVLISAVSVFLFLTLIARPLAVKLLLLPFRASKGQSRLIPFAGLRGASSIVFAIMAVQTLKSDTRFFHIIFFVVLLSLLLQGSLLPFAAQRFDMIDLSNDVMKTFTDYSEELPVQFIQLTLAEDNEWVGKRIFELSLPLQFLFLLIVRGEQKLVPKGSTLLEAGDSLILCAPAIQTRNAMQLSEIEIDKSSEYLHCHIRDIKLPRGEIIFLIQRGNQSIIPNGQTEILAGDVLMLTRLKEKTRPSRRPSGAPA</sequence>
<dbReference type="InterPro" id="IPR038770">
    <property type="entry name" value="Na+/solute_symporter_sf"/>
</dbReference>
<dbReference type="Gene3D" id="3.30.70.1450">
    <property type="entry name" value="Regulator of K+ conductance, C-terminal domain"/>
    <property type="match status" value="2"/>
</dbReference>